<keyword evidence="5" id="KW-1185">Reference proteome</keyword>
<dbReference type="GO" id="GO:0015833">
    <property type="term" value="P:peptide transport"/>
    <property type="evidence" value="ECO:0007669"/>
    <property type="project" value="TreeGrafter"/>
</dbReference>
<dbReference type="Gene3D" id="3.40.190.10">
    <property type="entry name" value="Periplasmic binding protein-like II"/>
    <property type="match status" value="1"/>
</dbReference>
<accession>A0A5B2VCX3</accession>
<reference evidence="4 5" key="1">
    <citation type="submission" date="2019-09" db="EMBL/GenBank/DDBJ databases">
        <title>Salinarimonas rosea gen. nov., sp. nov., a new member of the a-2 subgroup of the Proteobacteria.</title>
        <authorList>
            <person name="Liu J."/>
        </authorList>
    </citation>
    <scope>NUCLEOTIDE SEQUENCE [LARGE SCALE GENOMIC DNA]</scope>
    <source>
        <strain evidence="4 5">BN140002</strain>
    </source>
</reference>
<dbReference type="EMBL" id="VUOA01000028">
    <property type="protein sequence ID" value="KAA2236310.1"/>
    <property type="molecule type" value="Genomic_DNA"/>
</dbReference>
<evidence type="ECO:0000313" key="5">
    <source>
        <dbReference type="Proteomes" id="UP000323142"/>
    </source>
</evidence>
<proteinExistence type="inferred from homology"/>
<dbReference type="SUPFAM" id="SSF53850">
    <property type="entry name" value="Periplasmic binding protein-like II"/>
    <property type="match status" value="1"/>
</dbReference>
<sequence length="489" mass="53684">MTRTIRISQPRVVLDDPHACTDSGDVLAVFGAVFDTLVRREPSGDYGPGLATAWTVSDDARRFTFTLREGVRFHDGEPCDAQAVRFCLERMARPDMGATLGAPGVYAQYLTGMQVETHGAHGLTVTLAEPIADLFDILAYGHVVSPKAIAGAGDDLARRAVGTGPYRLERYVPGETIELRAHGSHFDGPPAADRLVWTRGATAAERLDALRRGEADIANGLDPTAVQALPDEPGLAFVAYTAPTAIICMLNASRGPGRSAALRRALNLAVDREALIERVLGGAGVPLHGFVSPAHFGADPGAPPYQKDRREAARLLAEAGFGDGLTLEVYCPTRLPDEAQALVAQIEAQLADLGIRFEVHLEPDRTHYANQVRLKNIHDLCVFDSSPMSVFRVLHEKIDSRVRGSWWEGYANPRVEALLDEARRTVDRARREALFQQCYRLLQEDPPWIYLYCHRRTLGFRGADPAWTMRADGVLDMRRLPTLARDARP</sequence>
<dbReference type="InterPro" id="IPR030678">
    <property type="entry name" value="Peptide/Ni-bd"/>
</dbReference>
<evidence type="ECO:0000256" key="1">
    <source>
        <dbReference type="ARBA" id="ARBA00004418"/>
    </source>
</evidence>
<comment type="caution">
    <text evidence="4">The sequence shown here is derived from an EMBL/GenBank/DDBJ whole genome shotgun (WGS) entry which is preliminary data.</text>
</comment>
<gene>
    <name evidence="4" type="ORF">F0L46_16540</name>
</gene>
<dbReference type="PANTHER" id="PTHR30290">
    <property type="entry name" value="PERIPLASMIC BINDING COMPONENT OF ABC TRANSPORTER"/>
    <property type="match status" value="1"/>
</dbReference>
<dbReference type="Pfam" id="PF00496">
    <property type="entry name" value="SBP_bac_5"/>
    <property type="match status" value="1"/>
</dbReference>
<dbReference type="RefSeq" id="WP_149819502.1">
    <property type="nucleotide sequence ID" value="NZ_VUOA01000028.1"/>
</dbReference>
<reference evidence="4 5" key="2">
    <citation type="submission" date="2019-09" db="EMBL/GenBank/DDBJ databases">
        <authorList>
            <person name="Jin C."/>
        </authorList>
    </citation>
    <scope>NUCLEOTIDE SEQUENCE [LARGE SCALE GENOMIC DNA]</scope>
    <source>
        <strain evidence="4 5">BN140002</strain>
    </source>
</reference>
<comment type="similarity">
    <text evidence="2">Belongs to the bacterial solute-binding protein 5 family.</text>
</comment>
<feature type="domain" description="Solute-binding protein family 5" evidence="3">
    <location>
        <begin position="47"/>
        <end position="382"/>
    </location>
</feature>
<dbReference type="GO" id="GO:0030288">
    <property type="term" value="C:outer membrane-bounded periplasmic space"/>
    <property type="evidence" value="ECO:0007669"/>
    <property type="project" value="UniProtKB-ARBA"/>
</dbReference>
<dbReference type="OrthoDB" id="9803988at2"/>
<dbReference type="AlphaFoldDB" id="A0A5B2VCX3"/>
<organism evidence="4 5">
    <name type="scientific">Salinarimonas soli</name>
    <dbReference type="NCBI Taxonomy" id="1638099"/>
    <lineage>
        <taxon>Bacteria</taxon>
        <taxon>Pseudomonadati</taxon>
        <taxon>Pseudomonadota</taxon>
        <taxon>Alphaproteobacteria</taxon>
        <taxon>Hyphomicrobiales</taxon>
        <taxon>Salinarimonadaceae</taxon>
        <taxon>Salinarimonas</taxon>
    </lineage>
</organism>
<dbReference type="Gene3D" id="3.90.76.10">
    <property type="entry name" value="Dipeptide-binding Protein, Domain 1"/>
    <property type="match status" value="1"/>
</dbReference>
<dbReference type="GO" id="GO:0043190">
    <property type="term" value="C:ATP-binding cassette (ABC) transporter complex"/>
    <property type="evidence" value="ECO:0007669"/>
    <property type="project" value="InterPro"/>
</dbReference>
<name>A0A5B2VCX3_9HYPH</name>
<dbReference type="Proteomes" id="UP000323142">
    <property type="component" value="Unassembled WGS sequence"/>
</dbReference>
<comment type="subcellular location">
    <subcellularLocation>
        <location evidence="1">Periplasm</location>
    </subcellularLocation>
</comment>
<dbReference type="InterPro" id="IPR000914">
    <property type="entry name" value="SBP_5_dom"/>
</dbReference>
<evidence type="ECO:0000259" key="3">
    <source>
        <dbReference type="Pfam" id="PF00496"/>
    </source>
</evidence>
<evidence type="ECO:0000313" key="4">
    <source>
        <dbReference type="EMBL" id="KAA2236310.1"/>
    </source>
</evidence>
<dbReference type="GO" id="GO:1904680">
    <property type="term" value="F:peptide transmembrane transporter activity"/>
    <property type="evidence" value="ECO:0007669"/>
    <property type="project" value="TreeGrafter"/>
</dbReference>
<dbReference type="PIRSF" id="PIRSF002741">
    <property type="entry name" value="MppA"/>
    <property type="match status" value="1"/>
</dbReference>
<evidence type="ECO:0000256" key="2">
    <source>
        <dbReference type="ARBA" id="ARBA00005695"/>
    </source>
</evidence>
<dbReference type="Gene3D" id="3.10.105.10">
    <property type="entry name" value="Dipeptide-binding Protein, Domain 3"/>
    <property type="match status" value="1"/>
</dbReference>
<protein>
    <submittedName>
        <fullName evidence="4">Peptide ABC transporter substrate-binding protein</fullName>
    </submittedName>
</protein>
<dbReference type="InterPro" id="IPR039424">
    <property type="entry name" value="SBP_5"/>
</dbReference>